<dbReference type="SUPFAM" id="SSF55729">
    <property type="entry name" value="Acyl-CoA N-acyltransferases (Nat)"/>
    <property type="match status" value="1"/>
</dbReference>
<keyword evidence="2" id="KW-0012">Acyltransferase</keyword>
<dbReference type="KEGG" id="paun:MJA45_14275"/>
<dbReference type="EMBL" id="CP130318">
    <property type="protein sequence ID" value="WNQ08823.1"/>
    <property type="molecule type" value="Genomic_DNA"/>
</dbReference>
<dbReference type="GO" id="GO:0016747">
    <property type="term" value="F:acyltransferase activity, transferring groups other than amino-acyl groups"/>
    <property type="evidence" value="ECO:0007669"/>
    <property type="project" value="InterPro"/>
</dbReference>
<dbReference type="Proteomes" id="UP001305702">
    <property type="component" value="Chromosome"/>
</dbReference>
<dbReference type="Gene3D" id="3.40.630.30">
    <property type="match status" value="1"/>
</dbReference>
<evidence type="ECO:0000313" key="5">
    <source>
        <dbReference type="Proteomes" id="UP001305702"/>
    </source>
</evidence>
<dbReference type="InterPro" id="IPR000182">
    <property type="entry name" value="GNAT_dom"/>
</dbReference>
<protein>
    <submittedName>
        <fullName evidence="4">GNAT family N-acetyltransferase</fullName>
    </submittedName>
</protein>
<dbReference type="InterPro" id="IPR016181">
    <property type="entry name" value="Acyl_CoA_acyltransferase"/>
</dbReference>
<accession>A0AA96L8Q2</accession>
<reference evidence="4 5" key="1">
    <citation type="submission" date="2022-02" db="EMBL/GenBank/DDBJ databases">
        <title>Paenibacillus sp. MBLB1776 Whole Genome Shotgun Sequencing.</title>
        <authorList>
            <person name="Hwang C.Y."/>
            <person name="Cho E.-S."/>
            <person name="Seo M.-J."/>
        </authorList>
    </citation>
    <scope>NUCLEOTIDE SEQUENCE [LARGE SCALE GENOMIC DNA]</scope>
    <source>
        <strain evidence="4 5">MBLB1776</strain>
    </source>
</reference>
<name>A0AA96L8Q2_9BACL</name>
<organism evidence="4 5">
    <name type="scientific">Paenibacillus aurantius</name>
    <dbReference type="NCBI Taxonomy" id="2918900"/>
    <lineage>
        <taxon>Bacteria</taxon>
        <taxon>Bacillati</taxon>
        <taxon>Bacillota</taxon>
        <taxon>Bacilli</taxon>
        <taxon>Bacillales</taxon>
        <taxon>Paenibacillaceae</taxon>
        <taxon>Paenibacillus</taxon>
    </lineage>
</organism>
<evidence type="ECO:0000313" key="4">
    <source>
        <dbReference type="EMBL" id="WNQ08823.1"/>
    </source>
</evidence>
<evidence type="ECO:0000256" key="1">
    <source>
        <dbReference type="ARBA" id="ARBA00022679"/>
    </source>
</evidence>
<gene>
    <name evidence="4" type="ORF">MJA45_14275</name>
</gene>
<keyword evidence="5" id="KW-1185">Reference proteome</keyword>
<feature type="domain" description="N-acetyltransferase" evidence="3">
    <location>
        <begin position="2"/>
        <end position="147"/>
    </location>
</feature>
<dbReference type="CDD" id="cd04301">
    <property type="entry name" value="NAT_SF"/>
    <property type="match status" value="1"/>
</dbReference>
<dbReference type="PANTHER" id="PTHR43877">
    <property type="entry name" value="AMINOALKYLPHOSPHONATE N-ACETYLTRANSFERASE-RELATED-RELATED"/>
    <property type="match status" value="1"/>
</dbReference>
<sequence length="147" mass="16632">MIEIRKIGSHDIHRLDLLVEESVREGFRHLTRLVNEYASGVNRFGKDGEALFMAMRNKEVVGVCGGLNRDPFTAGKERGRVRRLYTSPSARRSGIGRKLMQAVMIEARKHYKCLTLKTDNPAADAFYRSLGFQVISGSDTDTHVIFF</sequence>
<dbReference type="Pfam" id="PF00583">
    <property type="entry name" value="Acetyltransf_1"/>
    <property type="match status" value="1"/>
</dbReference>
<dbReference type="RefSeq" id="WP_315602590.1">
    <property type="nucleotide sequence ID" value="NZ_CP130318.1"/>
</dbReference>
<evidence type="ECO:0000259" key="3">
    <source>
        <dbReference type="PROSITE" id="PS51186"/>
    </source>
</evidence>
<dbReference type="PROSITE" id="PS51186">
    <property type="entry name" value="GNAT"/>
    <property type="match status" value="1"/>
</dbReference>
<proteinExistence type="predicted"/>
<dbReference type="InterPro" id="IPR050832">
    <property type="entry name" value="Bact_Acetyltransf"/>
</dbReference>
<evidence type="ECO:0000256" key="2">
    <source>
        <dbReference type="ARBA" id="ARBA00023315"/>
    </source>
</evidence>
<dbReference type="AlphaFoldDB" id="A0AA96L8Q2"/>
<keyword evidence="1" id="KW-0808">Transferase</keyword>